<keyword evidence="4" id="KW-0255">Endonuclease</keyword>
<keyword evidence="1" id="KW-0808">Transferase</keyword>
<dbReference type="InterPro" id="IPR043502">
    <property type="entry name" value="DNA/RNA_pol_sf"/>
</dbReference>
<keyword evidence="3" id="KW-0540">Nuclease</keyword>
<evidence type="ECO:0000256" key="7">
    <source>
        <dbReference type="SAM" id="MobiDB-lite"/>
    </source>
</evidence>
<dbReference type="PANTHER" id="PTHR37984:SF5">
    <property type="entry name" value="PROTEIN NYNRIN-LIKE"/>
    <property type="match status" value="1"/>
</dbReference>
<dbReference type="InterPro" id="IPR036397">
    <property type="entry name" value="RNaseH_sf"/>
</dbReference>
<organism evidence="9 10">
    <name type="scientific">Cordylochernes scorpioides</name>
    <dbReference type="NCBI Taxonomy" id="51811"/>
    <lineage>
        <taxon>Eukaryota</taxon>
        <taxon>Metazoa</taxon>
        <taxon>Ecdysozoa</taxon>
        <taxon>Arthropoda</taxon>
        <taxon>Chelicerata</taxon>
        <taxon>Arachnida</taxon>
        <taxon>Pseudoscorpiones</taxon>
        <taxon>Cheliferoidea</taxon>
        <taxon>Chernetidae</taxon>
        <taxon>Cordylochernes</taxon>
    </lineage>
</organism>
<evidence type="ECO:0000259" key="8">
    <source>
        <dbReference type="PROSITE" id="PS50994"/>
    </source>
</evidence>
<dbReference type="InterPro" id="IPR038717">
    <property type="entry name" value="Tc1-like_DDE_dom"/>
</dbReference>
<evidence type="ECO:0000256" key="1">
    <source>
        <dbReference type="ARBA" id="ARBA00022679"/>
    </source>
</evidence>
<reference evidence="9 10" key="1">
    <citation type="submission" date="2022-01" db="EMBL/GenBank/DDBJ databases">
        <title>A chromosomal length assembly of Cordylochernes scorpioides.</title>
        <authorList>
            <person name="Zeh D."/>
            <person name="Zeh J."/>
        </authorList>
    </citation>
    <scope>NUCLEOTIDE SEQUENCE [LARGE SCALE GENOMIC DNA]</scope>
    <source>
        <strain evidence="9">IN4F17</strain>
        <tissue evidence="9">Whole Body</tissue>
    </source>
</reference>
<gene>
    <name evidence="9" type="ORF">LAZ67_11003268</name>
</gene>
<dbReference type="SUPFAM" id="SSF56672">
    <property type="entry name" value="DNA/RNA polymerases"/>
    <property type="match status" value="1"/>
</dbReference>
<dbReference type="SUPFAM" id="SSF53098">
    <property type="entry name" value="Ribonuclease H-like"/>
    <property type="match status" value="1"/>
</dbReference>
<evidence type="ECO:0000313" key="9">
    <source>
        <dbReference type="EMBL" id="UYV74372.1"/>
    </source>
</evidence>
<dbReference type="InterPro" id="IPR012337">
    <property type="entry name" value="RNaseH-like_sf"/>
</dbReference>
<dbReference type="Pfam" id="PF13358">
    <property type="entry name" value="DDE_3"/>
    <property type="match status" value="1"/>
</dbReference>
<dbReference type="Proteomes" id="UP001235939">
    <property type="component" value="Chromosome 11"/>
</dbReference>
<dbReference type="InterPro" id="IPR050951">
    <property type="entry name" value="Retrovirus_Pol_polyprotein"/>
</dbReference>
<accession>A0ABY6L2F6</accession>
<dbReference type="EMBL" id="CP092873">
    <property type="protein sequence ID" value="UYV74372.1"/>
    <property type="molecule type" value="Genomic_DNA"/>
</dbReference>
<dbReference type="Gene3D" id="3.30.420.10">
    <property type="entry name" value="Ribonuclease H-like superfamily/Ribonuclease H"/>
    <property type="match status" value="2"/>
</dbReference>
<proteinExistence type="predicted"/>
<dbReference type="InterPro" id="IPR001584">
    <property type="entry name" value="Integrase_cat-core"/>
</dbReference>
<evidence type="ECO:0000256" key="3">
    <source>
        <dbReference type="ARBA" id="ARBA00022722"/>
    </source>
</evidence>
<feature type="domain" description="Integrase catalytic" evidence="8">
    <location>
        <begin position="51"/>
        <end position="234"/>
    </location>
</feature>
<dbReference type="Pfam" id="PF17917">
    <property type="entry name" value="RT_RNaseH"/>
    <property type="match status" value="1"/>
</dbReference>
<dbReference type="CDD" id="cd09274">
    <property type="entry name" value="RNase_HI_RT_Ty3"/>
    <property type="match status" value="1"/>
</dbReference>
<dbReference type="InterPro" id="IPR041373">
    <property type="entry name" value="RT_RNaseH"/>
</dbReference>
<keyword evidence="6" id="KW-0695">RNA-directed DNA polymerase</keyword>
<evidence type="ECO:0000313" key="10">
    <source>
        <dbReference type="Proteomes" id="UP001235939"/>
    </source>
</evidence>
<dbReference type="PANTHER" id="PTHR37984">
    <property type="entry name" value="PROTEIN CBG26694"/>
    <property type="match status" value="1"/>
</dbReference>
<keyword evidence="2" id="KW-0548">Nucleotidyltransferase</keyword>
<keyword evidence="5" id="KW-0378">Hydrolase</keyword>
<sequence>MELDEKYRMLFKKCKSLLMDYGLGVILSHRNYRKEECPIAFASRTLTEAEKRYSQLEKEALSITYGDEKSRQYLLGRKFVLVTDNLPLIHIFSPQKPISICAASRIKRWSLKSAAFNYTEEFRKDNGRQFVSGEFEQFTKMNGIRYPKTSPYNPSTNGLAERYVREFKNLLRKNNGKDDLETNLQSFLFAHRASPQTVIKEFPGGTANEEKFKINILEFNTKMRNPREVFHEAVRRQEQFTTGCEVYFRNYATGPKRRVFEWYKRFKEGREETADNERSRRPFTSTTPEKVDKVLELMREDRNCQGGRRRSRDIIRVDLRRLREAIRQKRPELCRSKSWILHHDNAPAHTALKISKFLQGHSTSVFPLPPYSPDLAPCDFFLFGKLKKKKLKGRKFQSIEEIKVESKKDMKAPKAMKSRKQTTRGVLPTGKKGG</sequence>
<name>A0ABY6L2F6_9ARAC</name>
<evidence type="ECO:0000256" key="4">
    <source>
        <dbReference type="ARBA" id="ARBA00022759"/>
    </source>
</evidence>
<keyword evidence="10" id="KW-1185">Reference proteome</keyword>
<evidence type="ECO:0000256" key="5">
    <source>
        <dbReference type="ARBA" id="ARBA00022801"/>
    </source>
</evidence>
<evidence type="ECO:0000256" key="2">
    <source>
        <dbReference type="ARBA" id="ARBA00022695"/>
    </source>
</evidence>
<evidence type="ECO:0000256" key="6">
    <source>
        <dbReference type="ARBA" id="ARBA00022918"/>
    </source>
</evidence>
<feature type="region of interest" description="Disordered" evidence="7">
    <location>
        <begin position="407"/>
        <end position="434"/>
    </location>
</feature>
<dbReference type="PROSITE" id="PS50994">
    <property type="entry name" value="INTEGRASE"/>
    <property type="match status" value="1"/>
</dbReference>
<protein>
    <recommendedName>
        <fullName evidence="8">Integrase catalytic domain-containing protein</fullName>
    </recommendedName>
</protein>